<gene>
    <name evidence="11 16" type="primary">secD</name>
    <name evidence="16" type="ORF">HVA01_16440</name>
</gene>
<dbReference type="Proteomes" id="UP000321303">
    <property type="component" value="Unassembled WGS sequence"/>
</dbReference>
<keyword evidence="2 11" id="KW-0813">Transport</keyword>
<evidence type="ECO:0000256" key="5">
    <source>
        <dbReference type="ARBA" id="ARBA00022927"/>
    </source>
</evidence>
<evidence type="ECO:0000256" key="11">
    <source>
        <dbReference type="HAMAP-Rule" id="MF_01463"/>
    </source>
</evidence>
<evidence type="ECO:0000256" key="7">
    <source>
        <dbReference type="ARBA" id="ARBA00023010"/>
    </source>
</evidence>
<dbReference type="InterPro" id="IPR048634">
    <property type="entry name" value="SecD_SecF_C"/>
</dbReference>
<evidence type="ECO:0000256" key="6">
    <source>
        <dbReference type="ARBA" id="ARBA00022989"/>
    </source>
</evidence>
<dbReference type="FunFam" id="1.20.1640.10:FF:000004">
    <property type="entry name" value="Protein translocase subunit SecD"/>
    <property type="match status" value="1"/>
</dbReference>
<evidence type="ECO:0000256" key="8">
    <source>
        <dbReference type="ARBA" id="ARBA00023136"/>
    </source>
</evidence>
<dbReference type="InterPro" id="IPR022646">
    <property type="entry name" value="SecD/SecF_CS"/>
</dbReference>
<dbReference type="Pfam" id="PF07549">
    <property type="entry name" value="Sec_GG"/>
    <property type="match status" value="1"/>
</dbReference>
<dbReference type="AlphaFoldDB" id="A0A511UQP3"/>
<feature type="transmembrane region" description="Helical" evidence="11">
    <location>
        <begin position="535"/>
        <end position="557"/>
    </location>
</feature>
<dbReference type="GO" id="GO:0006605">
    <property type="term" value="P:protein targeting"/>
    <property type="evidence" value="ECO:0007669"/>
    <property type="project" value="UniProtKB-UniRule"/>
</dbReference>
<comment type="subcellular location">
    <subcellularLocation>
        <location evidence="1 11">Cell membrane</location>
        <topology evidence="1 11">Multi-pass membrane protein</topology>
    </subcellularLocation>
</comment>
<dbReference type="FunFam" id="3.30.1360.200:FF:000001">
    <property type="entry name" value="Protein translocase subunit SecD"/>
    <property type="match status" value="1"/>
</dbReference>
<dbReference type="PANTHER" id="PTHR30081:SF1">
    <property type="entry name" value="PROTEIN TRANSLOCASE SUBUNIT SECD"/>
    <property type="match status" value="1"/>
</dbReference>
<reference evidence="16 17" key="1">
    <citation type="submission" date="2019-07" db="EMBL/GenBank/DDBJ databases">
        <title>Whole genome shotgun sequence of Halomonas variabilis NBRC 102410.</title>
        <authorList>
            <person name="Hosoyama A."/>
            <person name="Uohara A."/>
            <person name="Ohji S."/>
            <person name="Ichikawa N."/>
        </authorList>
    </citation>
    <scope>NUCLEOTIDE SEQUENCE [LARGE SCALE GENOMIC DNA]</scope>
    <source>
        <strain evidence="16 17">NBRC 102410</strain>
    </source>
</reference>
<dbReference type="InterPro" id="IPR048631">
    <property type="entry name" value="SecD_1st"/>
</dbReference>
<dbReference type="GO" id="GO:0005886">
    <property type="term" value="C:plasma membrane"/>
    <property type="evidence" value="ECO:0007669"/>
    <property type="project" value="UniProtKB-SubCell"/>
</dbReference>
<feature type="domain" description="SecDF P1 head subdomain" evidence="15">
    <location>
        <begin position="325"/>
        <end position="461"/>
    </location>
</feature>
<keyword evidence="8 11" id="KW-0472">Membrane</keyword>
<sequence>MVSMMVNFAVHGESVHSIPFVIEGRACMLNRYPLWKYLLILVVLVVGLIYSLPNLFPADPAIQISNAQGDSLSARQIERVEDALIENGIDIKAIEENNGQWLIRLRHDDDQLDARDIAADIVDGDTTVALNLAEATPEWLQAFSASPMTLGLDLRGGVHFLLEVDMDAALTQRLEVNASAMRELLRNERIRYRNTDIEERSLSIDFASAEDRDTARRLISRDFPEFEYTSEGDGRASTLEMTLSDQSVNEIQDYAVNQNLTTLRNRVDELGVAEPMVQRQGPNQIVVELPGIQDTVAAKRIVGATANLEFRLEARPDAPNNETETFTFRNQPSRTAELMRDVIITGDSVSNASNSFDQNGRPQVNIDLDGTGGTLMNRATRTNIGRNMAVLFIEHKSENTAVVDPETGEETMERETYVERGIISLATIQSALGNSFRITGLDSPTEAAELALLLRSGSLAAPIYFVQERTIGPSLGAENIERGLLSVQIGLLLVVLFMLVRYKVFGVFANIALALNLTLLVAVMSMLGATLTLPGIAGIVLTLGMAVDANVLIFERIREELRNGLSVQQAIKAGYERAFTSIVDANITTLLVAVILFSIGTGPVKGFAVTLSIGILTSLFTALMVTRAMVNLTYGSKPVKKLWI</sequence>
<dbReference type="GO" id="GO:0065002">
    <property type="term" value="P:intracellular protein transmembrane transport"/>
    <property type="evidence" value="ECO:0007669"/>
    <property type="project" value="UniProtKB-UniRule"/>
</dbReference>
<dbReference type="InterPro" id="IPR054384">
    <property type="entry name" value="SecDF_P1_head"/>
</dbReference>
<evidence type="ECO:0000259" key="15">
    <source>
        <dbReference type="Pfam" id="PF22599"/>
    </source>
</evidence>
<feature type="transmembrane region" description="Helical" evidence="11">
    <location>
        <begin position="483"/>
        <end position="500"/>
    </location>
</feature>
<evidence type="ECO:0000256" key="4">
    <source>
        <dbReference type="ARBA" id="ARBA00022692"/>
    </source>
</evidence>
<feature type="transmembrane region" description="Helical" evidence="11">
    <location>
        <begin position="606"/>
        <end position="630"/>
    </location>
</feature>
<dbReference type="Gene3D" id="1.20.1640.10">
    <property type="entry name" value="Multidrug efflux transporter AcrB transmembrane domain"/>
    <property type="match status" value="1"/>
</dbReference>
<keyword evidence="5 11" id="KW-0653">Protein transport</keyword>
<evidence type="ECO:0000256" key="10">
    <source>
        <dbReference type="ARBA" id="ARBA00068220"/>
    </source>
</evidence>
<evidence type="ECO:0000313" key="16">
    <source>
        <dbReference type="EMBL" id="GEN27998.1"/>
    </source>
</evidence>
<dbReference type="InterPro" id="IPR022813">
    <property type="entry name" value="SecD/SecF_arch_bac"/>
</dbReference>
<evidence type="ECO:0000256" key="9">
    <source>
        <dbReference type="ARBA" id="ARBA00060774"/>
    </source>
</evidence>
<dbReference type="Pfam" id="PF02355">
    <property type="entry name" value="SecD_SecF_C"/>
    <property type="match status" value="1"/>
</dbReference>
<evidence type="ECO:0000313" key="17">
    <source>
        <dbReference type="Proteomes" id="UP000321303"/>
    </source>
</evidence>
<dbReference type="NCBIfam" id="TIGR00916">
    <property type="entry name" value="2A0604s01"/>
    <property type="match status" value="1"/>
</dbReference>
<dbReference type="NCBIfam" id="TIGR01129">
    <property type="entry name" value="secD"/>
    <property type="match status" value="1"/>
</dbReference>
<feature type="domain" description="SecD export protein N-terminal TM" evidence="13">
    <location>
        <begin position="29"/>
        <end position="130"/>
    </location>
</feature>
<feature type="transmembrane region" description="Helical" evidence="11">
    <location>
        <begin position="578"/>
        <end position="600"/>
    </location>
</feature>
<accession>A0A511UQP3</accession>
<feature type="domain" description="Protein export membrane protein SecD/SecF C-terminal" evidence="12">
    <location>
        <begin position="466"/>
        <end position="630"/>
    </location>
</feature>
<dbReference type="GO" id="GO:0043952">
    <property type="term" value="P:protein transport by the Sec complex"/>
    <property type="evidence" value="ECO:0007669"/>
    <property type="project" value="UniProtKB-UniRule"/>
</dbReference>
<dbReference type="PANTHER" id="PTHR30081">
    <property type="entry name" value="PROTEIN-EXPORT MEMBRANE PROTEIN SEC"/>
    <property type="match status" value="1"/>
</dbReference>
<dbReference type="Gene3D" id="3.30.70.3400">
    <property type="match status" value="2"/>
</dbReference>
<dbReference type="GO" id="GO:0015450">
    <property type="term" value="F:protein-transporting ATPase activity"/>
    <property type="evidence" value="ECO:0007669"/>
    <property type="project" value="InterPro"/>
</dbReference>
<comment type="subunit">
    <text evidence="11">Forms a complex with SecF. Part of the essential Sec protein translocation apparatus which comprises SecA, SecYEG and auxiliary proteins SecDF-YajC and YidC.</text>
</comment>
<keyword evidence="17" id="KW-1185">Reference proteome</keyword>
<keyword evidence="6 11" id="KW-1133">Transmembrane helix</keyword>
<proteinExistence type="inferred from homology"/>
<evidence type="ECO:0000259" key="13">
    <source>
        <dbReference type="Pfam" id="PF13721"/>
    </source>
</evidence>
<dbReference type="InterPro" id="IPR027398">
    <property type="entry name" value="SecD-TM"/>
</dbReference>
<comment type="function">
    <text evidence="11">Part of the Sec protein translocase complex. Interacts with the SecYEG preprotein conducting channel. SecDF uses the proton motive force (PMF) to complete protein translocation after the ATP-dependent function of SecA.</text>
</comment>
<dbReference type="Gene3D" id="3.30.1360.200">
    <property type="match status" value="1"/>
</dbReference>
<dbReference type="EMBL" id="BJXV01000009">
    <property type="protein sequence ID" value="GEN27998.1"/>
    <property type="molecule type" value="Genomic_DNA"/>
</dbReference>
<feature type="transmembrane region" description="Helical" evidence="11">
    <location>
        <begin position="34"/>
        <end position="52"/>
    </location>
</feature>
<dbReference type="Pfam" id="PF21760">
    <property type="entry name" value="SecD_1st"/>
    <property type="match status" value="1"/>
</dbReference>
<organism evidence="16 17">
    <name type="scientific">Halovibrio variabilis</name>
    <dbReference type="NCBI Taxonomy" id="31910"/>
    <lineage>
        <taxon>Bacteria</taxon>
        <taxon>Pseudomonadati</taxon>
        <taxon>Pseudomonadota</taxon>
        <taxon>Gammaproteobacteria</taxon>
        <taxon>Oceanospirillales</taxon>
        <taxon>Halomonadaceae</taxon>
        <taxon>Halovibrio</taxon>
    </lineage>
</organism>
<dbReference type="InterPro" id="IPR005791">
    <property type="entry name" value="SecD"/>
</dbReference>
<dbReference type="HAMAP" id="MF_01463_B">
    <property type="entry name" value="SecD_B"/>
    <property type="match status" value="1"/>
</dbReference>
<name>A0A511UQP3_9GAMM</name>
<protein>
    <recommendedName>
        <fullName evidence="10 11">Protein translocase subunit SecD</fullName>
    </recommendedName>
</protein>
<dbReference type="SUPFAM" id="SSF82866">
    <property type="entry name" value="Multidrug efflux transporter AcrB transmembrane domain"/>
    <property type="match status" value="1"/>
</dbReference>
<dbReference type="Pfam" id="PF13721">
    <property type="entry name" value="SecD-TM1"/>
    <property type="match status" value="1"/>
</dbReference>
<comment type="similarity">
    <text evidence="9 11">Belongs to the SecD/SecF family. SecD subfamily.</text>
</comment>
<keyword evidence="7 11" id="KW-0811">Translocation</keyword>
<keyword evidence="4 11" id="KW-0812">Transmembrane</keyword>
<feature type="transmembrane region" description="Helical" evidence="11">
    <location>
        <begin position="507"/>
        <end position="529"/>
    </location>
</feature>
<evidence type="ECO:0000256" key="1">
    <source>
        <dbReference type="ARBA" id="ARBA00004651"/>
    </source>
</evidence>
<evidence type="ECO:0000256" key="3">
    <source>
        <dbReference type="ARBA" id="ARBA00022475"/>
    </source>
</evidence>
<dbReference type="FunFam" id="3.30.70.3400:FF:000003">
    <property type="entry name" value="Preprotein translocase subunit SecD"/>
    <property type="match status" value="1"/>
</dbReference>
<evidence type="ECO:0000256" key="2">
    <source>
        <dbReference type="ARBA" id="ARBA00022448"/>
    </source>
</evidence>
<evidence type="ECO:0000259" key="12">
    <source>
        <dbReference type="Pfam" id="PF02355"/>
    </source>
</evidence>
<evidence type="ECO:0000259" key="14">
    <source>
        <dbReference type="Pfam" id="PF21760"/>
    </source>
</evidence>
<dbReference type="InterPro" id="IPR055344">
    <property type="entry name" value="SecD_SecF_C_bact"/>
</dbReference>
<keyword evidence="3 11" id="KW-1003">Cell membrane</keyword>
<feature type="domain" description="Protein translocase subunit SecDF P1" evidence="14">
    <location>
        <begin position="256"/>
        <end position="313"/>
    </location>
</feature>
<dbReference type="Pfam" id="PF22599">
    <property type="entry name" value="SecDF_P1_head"/>
    <property type="match status" value="1"/>
</dbReference>
<comment type="caution">
    <text evidence="16">The sequence shown here is derived from an EMBL/GenBank/DDBJ whole genome shotgun (WGS) entry which is preliminary data.</text>
</comment>